<feature type="signal peptide" evidence="1">
    <location>
        <begin position="1"/>
        <end position="21"/>
    </location>
</feature>
<sequence>MRGFSRAVLALAGALALTAGAVVPANAVEGNTIRSLASSADKCVGLADNGSTANGTRLVLWDCHYHVDQYWYWGNGPLVRSTASGYPNGKCVGLADNGSTANGTDLVLWDCHGHPDQQWSWVAVPGGWAWKNTPSDKCVGLADNGSTANGTRLVLWDCHLHVDQRWH</sequence>
<feature type="domain" description="Ricin B lectin" evidence="2">
    <location>
        <begin position="39"/>
        <end position="166"/>
    </location>
</feature>
<dbReference type="RefSeq" id="WP_323337347.1">
    <property type="nucleotide sequence ID" value="NZ_JAYFSI010000022.1"/>
</dbReference>
<feature type="chain" id="PRO_5046786834" evidence="1">
    <location>
        <begin position="22"/>
        <end position="167"/>
    </location>
</feature>
<dbReference type="InterPro" id="IPR035992">
    <property type="entry name" value="Ricin_B-like_lectins"/>
</dbReference>
<comment type="caution">
    <text evidence="3">The sequence shown here is derived from an EMBL/GenBank/DDBJ whole genome shotgun (WGS) entry which is preliminary data.</text>
</comment>
<gene>
    <name evidence="3" type="ORF">VA596_48205</name>
</gene>
<dbReference type="Proteomes" id="UP001304298">
    <property type="component" value="Unassembled WGS sequence"/>
</dbReference>
<reference evidence="3 4" key="1">
    <citation type="submission" date="2023-12" db="EMBL/GenBank/DDBJ databases">
        <title>Amycolatopsis sp. V23-08.</title>
        <authorList>
            <person name="Somphong A."/>
        </authorList>
    </citation>
    <scope>NUCLEOTIDE SEQUENCE [LARGE SCALE GENOMIC DNA]</scope>
    <source>
        <strain evidence="3 4">V23-08</strain>
    </source>
</reference>
<evidence type="ECO:0000313" key="4">
    <source>
        <dbReference type="Proteomes" id="UP001304298"/>
    </source>
</evidence>
<dbReference type="Gene3D" id="2.80.10.50">
    <property type="match status" value="2"/>
</dbReference>
<evidence type="ECO:0000259" key="2">
    <source>
        <dbReference type="Pfam" id="PF00652"/>
    </source>
</evidence>
<evidence type="ECO:0000313" key="3">
    <source>
        <dbReference type="EMBL" id="MEA5367387.1"/>
    </source>
</evidence>
<keyword evidence="1" id="KW-0732">Signal</keyword>
<evidence type="ECO:0000256" key="1">
    <source>
        <dbReference type="SAM" id="SignalP"/>
    </source>
</evidence>
<dbReference type="Pfam" id="PF00652">
    <property type="entry name" value="Ricin_B_lectin"/>
    <property type="match status" value="1"/>
</dbReference>
<dbReference type="InterPro" id="IPR000772">
    <property type="entry name" value="Ricin_B_lectin"/>
</dbReference>
<keyword evidence="4" id="KW-1185">Reference proteome</keyword>
<name>A0ABU5RM61_9PSEU</name>
<proteinExistence type="predicted"/>
<dbReference type="EMBL" id="JAYFSI010000022">
    <property type="protein sequence ID" value="MEA5367387.1"/>
    <property type="molecule type" value="Genomic_DNA"/>
</dbReference>
<protein>
    <submittedName>
        <fullName evidence="3">Ricin-type beta-trefoil lectin domain protein</fullName>
    </submittedName>
</protein>
<dbReference type="SUPFAM" id="SSF50370">
    <property type="entry name" value="Ricin B-like lectins"/>
    <property type="match status" value="1"/>
</dbReference>
<accession>A0ABU5RM61</accession>
<dbReference type="PROSITE" id="PS50231">
    <property type="entry name" value="RICIN_B_LECTIN"/>
    <property type="match status" value="1"/>
</dbReference>
<organism evidence="3 4">
    <name type="scientific">Amycolatopsis heterodermiae</name>
    <dbReference type="NCBI Taxonomy" id="3110235"/>
    <lineage>
        <taxon>Bacteria</taxon>
        <taxon>Bacillati</taxon>
        <taxon>Actinomycetota</taxon>
        <taxon>Actinomycetes</taxon>
        <taxon>Pseudonocardiales</taxon>
        <taxon>Pseudonocardiaceae</taxon>
        <taxon>Amycolatopsis</taxon>
    </lineage>
</organism>